<keyword evidence="5 10" id="KW-0169">Cobalamin biosynthesis</keyword>
<dbReference type="FunFam" id="3.40.50.10210:FF:000001">
    <property type="entry name" value="Nicotinate-nucleotide--dimethylbenzimidazole phosphoribosyltransferase"/>
    <property type="match status" value="1"/>
</dbReference>
<dbReference type="Gene3D" id="1.10.1610.10">
    <property type="match status" value="1"/>
</dbReference>
<comment type="catalytic activity">
    <reaction evidence="9 10">
        <text>5,6-dimethylbenzimidazole + nicotinate beta-D-ribonucleotide = alpha-ribazole 5'-phosphate + nicotinate + H(+)</text>
        <dbReference type="Rhea" id="RHEA:11196"/>
        <dbReference type="ChEBI" id="CHEBI:15378"/>
        <dbReference type="ChEBI" id="CHEBI:15890"/>
        <dbReference type="ChEBI" id="CHEBI:32544"/>
        <dbReference type="ChEBI" id="CHEBI:57502"/>
        <dbReference type="ChEBI" id="CHEBI:57918"/>
        <dbReference type="EC" id="2.4.2.21"/>
    </reaction>
</comment>
<keyword evidence="12" id="KW-1185">Reference proteome</keyword>
<dbReference type="OrthoDB" id="9781491at2"/>
<protein>
    <recommendedName>
        <fullName evidence="4 10">Nicotinate-nucleotide--dimethylbenzimidazole phosphoribosyltransferase</fullName>
        <shortName evidence="10">NN:DBI PRT</shortName>
        <ecNumber evidence="3 10">2.4.2.21</ecNumber>
    </recommendedName>
    <alternativeName>
        <fullName evidence="8 10">N(1)-alpha-phosphoribosyltransferase</fullName>
    </alternativeName>
</protein>
<evidence type="ECO:0000256" key="6">
    <source>
        <dbReference type="ARBA" id="ARBA00022676"/>
    </source>
</evidence>
<dbReference type="InterPro" id="IPR023195">
    <property type="entry name" value="Nict_dMeBzImd_PRibTrfase_N"/>
</dbReference>
<keyword evidence="6 10" id="KW-0328">Glycosyltransferase</keyword>
<evidence type="ECO:0000313" key="11">
    <source>
        <dbReference type="EMBL" id="PWI32239.1"/>
    </source>
</evidence>
<dbReference type="NCBIfam" id="TIGR03160">
    <property type="entry name" value="cobT_DBIPRT"/>
    <property type="match status" value="1"/>
</dbReference>
<comment type="pathway">
    <text evidence="1 10">Nucleoside biosynthesis; alpha-ribazole biosynthesis; alpha-ribazole from 5,6-dimethylbenzimidazole: step 1/2.</text>
</comment>
<gene>
    <name evidence="10 11" type="primary">cobT</name>
    <name evidence="11" type="ORF">DI392_16325</name>
</gene>
<dbReference type="GO" id="GO:0008939">
    <property type="term" value="F:nicotinate-nucleotide-dimethylbenzimidazole phosphoribosyltransferase activity"/>
    <property type="evidence" value="ECO:0007669"/>
    <property type="project" value="UniProtKB-UniRule"/>
</dbReference>
<dbReference type="UniPathway" id="UPA00061">
    <property type="reaction ID" value="UER00516"/>
</dbReference>
<proteinExistence type="inferred from homology"/>
<feature type="active site" description="Proton acceptor" evidence="10">
    <location>
        <position position="318"/>
    </location>
</feature>
<dbReference type="InterPro" id="IPR017846">
    <property type="entry name" value="Nict_dMeBzImd_PRibTrfase_bact"/>
</dbReference>
<evidence type="ECO:0000256" key="7">
    <source>
        <dbReference type="ARBA" id="ARBA00022679"/>
    </source>
</evidence>
<keyword evidence="7 10" id="KW-0808">Transferase</keyword>
<comment type="similarity">
    <text evidence="2 10">Belongs to the CobT family.</text>
</comment>
<dbReference type="PANTHER" id="PTHR43463">
    <property type="entry name" value="NICOTINATE-NUCLEOTIDE--DIMETHYLBENZIMIDAZOLE PHOSPHORIBOSYLTRANSFERASE"/>
    <property type="match status" value="1"/>
</dbReference>
<accession>A0A2U3B621</accession>
<evidence type="ECO:0000256" key="3">
    <source>
        <dbReference type="ARBA" id="ARBA00011991"/>
    </source>
</evidence>
<evidence type="ECO:0000313" key="12">
    <source>
        <dbReference type="Proteomes" id="UP000245362"/>
    </source>
</evidence>
<sequence length="353" mass="37014">MNPLLAELAAAILPVDEKSRQHARNHVDQLIKPLGSLGLLEQLACQLAAIYRTTNWKVGPKKIFVMAGDHGVYDEGVAVSPQEVTAIQAGNNVRGLTGVSVLSQSNGVEVEMIDVGIDCDPIEGITNMKVARGCGNILKEPAMTYAQTEQLILDVANHVKQSIDHDQLGVIGVGELGIANTTPAAAIVSVVTGHEPESVVGLGANLPECRLKHKVNVVTEAIALHCPNSQDGVDIMAKVGGFDLAAMTGAMLGAAAMKTPVVLDGFLSYASALVACLIEPNVAGYFIPSHQSAEKGAVLALEHLKLEPFIHMGLRLGEGSGAALAMPFLDAAHAMYYRMGTLQATGINLPDPV</sequence>
<evidence type="ECO:0000256" key="8">
    <source>
        <dbReference type="ARBA" id="ARBA00030686"/>
    </source>
</evidence>
<dbReference type="SUPFAM" id="SSF52733">
    <property type="entry name" value="Nicotinate mononucleotide:5,6-dimethylbenzimidazole phosphoribosyltransferase (CobT)"/>
    <property type="match status" value="1"/>
</dbReference>
<organism evidence="11 12">
    <name type="scientific">Vibrio albus</name>
    <dbReference type="NCBI Taxonomy" id="2200953"/>
    <lineage>
        <taxon>Bacteria</taxon>
        <taxon>Pseudomonadati</taxon>
        <taxon>Pseudomonadota</taxon>
        <taxon>Gammaproteobacteria</taxon>
        <taxon>Vibrionales</taxon>
        <taxon>Vibrionaceae</taxon>
        <taxon>Vibrio</taxon>
    </lineage>
</organism>
<dbReference type="AlphaFoldDB" id="A0A2U3B621"/>
<dbReference type="EMBL" id="QFWT01000010">
    <property type="protein sequence ID" value="PWI32239.1"/>
    <property type="molecule type" value="Genomic_DNA"/>
</dbReference>
<dbReference type="CDD" id="cd02439">
    <property type="entry name" value="DMB-PRT_CobT"/>
    <property type="match status" value="1"/>
</dbReference>
<dbReference type="InterPro" id="IPR036087">
    <property type="entry name" value="Nict_dMeBzImd_PRibTrfase_sf"/>
</dbReference>
<dbReference type="EC" id="2.4.2.21" evidence="3 10"/>
<dbReference type="Gene3D" id="3.40.50.10210">
    <property type="match status" value="1"/>
</dbReference>
<dbReference type="InterPro" id="IPR003200">
    <property type="entry name" value="Nict_dMeBzImd_PRibTrfase"/>
</dbReference>
<dbReference type="PANTHER" id="PTHR43463:SF1">
    <property type="entry name" value="NICOTINATE-NUCLEOTIDE--DIMETHYLBENZIMIDAZOLE PHOSPHORIBOSYLTRANSFERASE"/>
    <property type="match status" value="1"/>
</dbReference>
<dbReference type="Proteomes" id="UP000245362">
    <property type="component" value="Unassembled WGS sequence"/>
</dbReference>
<comment type="function">
    <text evidence="10">Catalyzes the synthesis of alpha-ribazole-5'-phosphate from nicotinate mononucleotide (NAMN) and 5,6-dimethylbenzimidazole (DMB).</text>
</comment>
<dbReference type="RefSeq" id="WP_109320764.1">
    <property type="nucleotide sequence ID" value="NZ_QFWT01000010.1"/>
</dbReference>
<reference evidence="11 12" key="1">
    <citation type="submission" date="2018-05" db="EMBL/GenBank/DDBJ databases">
        <title>Vibrio limimaris sp. nov., isolated from marine sediment.</title>
        <authorList>
            <person name="Li C.-M."/>
        </authorList>
    </citation>
    <scope>NUCLEOTIDE SEQUENCE [LARGE SCALE GENOMIC DNA]</scope>
    <source>
        <strain evidence="11 12">E4404</strain>
    </source>
</reference>
<name>A0A2U3B621_9VIBR</name>
<evidence type="ECO:0000256" key="5">
    <source>
        <dbReference type="ARBA" id="ARBA00022573"/>
    </source>
</evidence>
<evidence type="ECO:0000256" key="4">
    <source>
        <dbReference type="ARBA" id="ARBA00015486"/>
    </source>
</evidence>
<evidence type="ECO:0000256" key="10">
    <source>
        <dbReference type="HAMAP-Rule" id="MF_00230"/>
    </source>
</evidence>
<evidence type="ECO:0000256" key="9">
    <source>
        <dbReference type="ARBA" id="ARBA00047340"/>
    </source>
</evidence>
<dbReference type="GO" id="GO:0009236">
    <property type="term" value="P:cobalamin biosynthetic process"/>
    <property type="evidence" value="ECO:0007669"/>
    <property type="project" value="UniProtKB-UniRule"/>
</dbReference>
<dbReference type="HAMAP" id="MF_00230">
    <property type="entry name" value="CobT"/>
    <property type="match status" value="1"/>
</dbReference>
<comment type="caution">
    <text evidence="11">The sequence shown here is derived from an EMBL/GenBank/DDBJ whole genome shotgun (WGS) entry which is preliminary data.</text>
</comment>
<dbReference type="Pfam" id="PF02277">
    <property type="entry name" value="DBI_PRT"/>
    <property type="match status" value="1"/>
</dbReference>
<evidence type="ECO:0000256" key="2">
    <source>
        <dbReference type="ARBA" id="ARBA00007110"/>
    </source>
</evidence>
<dbReference type="NCBIfam" id="NF000996">
    <property type="entry name" value="PRK00105.1"/>
    <property type="match status" value="1"/>
</dbReference>
<evidence type="ECO:0000256" key="1">
    <source>
        <dbReference type="ARBA" id="ARBA00005049"/>
    </source>
</evidence>